<keyword evidence="2" id="KW-1185">Reference proteome</keyword>
<dbReference type="Proteomes" id="UP000500873">
    <property type="component" value="Segment"/>
</dbReference>
<dbReference type="RefSeq" id="YP_009857396.1">
    <property type="nucleotide sequence ID" value="NC_048860.1"/>
</dbReference>
<dbReference type="KEGG" id="vg:55628240"/>
<sequence>MKIDCSECGAEDKVWASKIAPGRQAVARTLEVGRNAVTCRGCKREGYVDLDVTCANCQGSDLWRWPNRSMDTNTRRWMCRDCFHVTEVHDTAVMYTSVKALPVVRSRGRTTPNCDQCSHPTVMHDRDRMTSAYCRGPVRHLNSFYLHKQKKADIKKGTPPLNNTTFFPTVTSANSNTITINGEQVSSSNTNSTATFKSKMKTFKELRKARIASIMRFQHVSKDIAKMIFQLEWEALDDEAILSV</sequence>
<dbReference type="GeneID" id="55628240"/>
<accession>A0A6G8R143</accession>
<organism evidence="1 2">
    <name type="scientific">Microbacterium phage Arete</name>
    <dbReference type="NCBI Taxonomy" id="2713257"/>
    <lineage>
        <taxon>Viruses</taxon>
        <taxon>Duplodnaviria</taxon>
        <taxon>Heunggongvirae</taxon>
        <taxon>Uroviricota</taxon>
        <taxon>Caudoviricetes</taxon>
        <taxon>Burrovirus</taxon>
        <taxon>Burrovirus arete</taxon>
    </lineage>
</organism>
<reference evidence="1 2" key="1">
    <citation type="submission" date="2020-02" db="EMBL/GenBank/DDBJ databases">
        <authorList>
            <person name="Tolsma S."/>
            <person name="Caruso S.M."/>
            <person name="Garlena R.A."/>
            <person name="Russell D.A."/>
            <person name="Pope W.H."/>
            <person name="Jacobs-Se D."/>
            <person name="Hatfull G.F."/>
            <person name="Noordewier B."/>
        </authorList>
    </citation>
    <scope>NUCLEOTIDE SEQUENCE [LARGE SCALE GENOMIC DNA]</scope>
</reference>
<evidence type="ECO:0000313" key="2">
    <source>
        <dbReference type="Proteomes" id="UP000500873"/>
    </source>
</evidence>
<protein>
    <submittedName>
        <fullName evidence="1">Uncharacterized protein</fullName>
    </submittedName>
</protein>
<evidence type="ECO:0000313" key="1">
    <source>
        <dbReference type="EMBL" id="QIN93896.1"/>
    </source>
</evidence>
<name>A0A6G8R143_9CAUD</name>
<dbReference type="EMBL" id="MT024863">
    <property type="protein sequence ID" value="QIN93896.1"/>
    <property type="molecule type" value="Genomic_DNA"/>
</dbReference>
<proteinExistence type="predicted"/>
<gene>
    <name evidence="1" type="primary">13</name>
    <name evidence="1" type="ORF">SEA_ARETE_13</name>
</gene>